<keyword evidence="1" id="KW-0548">Nucleotidyltransferase</keyword>
<dbReference type="Gene3D" id="3.90.550.10">
    <property type="entry name" value="Spore Coat Polysaccharide Biosynthesis Protein SpsA, Chain A"/>
    <property type="match status" value="1"/>
</dbReference>
<accession>A0A4Q1K0T5</accession>
<dbReference type="Proteomes" id="UP000290283">
    <property type="component" value="Unassembled WGS sequence"/>
</dbReference>
<reference evidence="2" key="1">
    <citation type="submission" date="2019-01" db="EMBL/GenBank/DDBJ databases">
        <title>Cytophagaceae bacterium strain CAR-16.</title>
        <authorList>
            <person name="Chen W.-M."/>
        </authorList>
    </citation>
    <scope>NUCLEOTIDE SEQUENCE [LARGE SCALE GENOMIC DNA]</scope>
    <source>
        <strain evidence="2">LLJ-11</strain>
    </source>
</reference>
<dbReference type="RefSeq" id="WP_129436180.1">
    <property type="nucleotide sequence ID" value="NZ_SBKO01000004.1"/>
</dbReference>
<dbReference type="AlphaFoldDB" id="A0A4Q1K0T5"/>
<organism evidence="1 2">
    <name type="scientific">Flavobacterium amnicola</name>
    <dbReference type="NCBI Taxonomy" id="2506422"/>
    <lineage>
        <taxon>Bacteria</taxon>
        <taxon>Pseudomonadati</taxon>
        <taxon>Bacteroidota</taxon>
        <taxon>Flavobacteriia</taxon>
        <taxon>Flavobacteriales</taxon>
        <taxon>Flavobacteriaceae</taxon>
        <taxon>Flavobacterium</taxon>
    </lineage>
</organism>
<gene>
    <name evidence="1" type="ORF">EQG63_09725</name>
</gene>
<proteinExistence type="predicted"/>
<keyword evidence="1" id="KW-0808">Transferase</keyword>
<dbReference type="InterPro" id="IPR050793">
    <property type="entry name" value="CMP-NeuNAc_synthase"/>
</dbReference>
<dbReference type="Pfam" id="PF02348">
    <property type="entry name" value="CTP_transf_3"/>
    <property type="match status" value="1"/>
</dbReference>
<protein>
    <submittedName>
        <fullName evidence="1">Acylneuraminate cytidylyltransferase family protein</fullName>
    </submittedName>
</protein>
<dbReference type="EMBL" id="SBKO01000004">
    <property type="protein sequence ID" value="RXR17752.1"/>
    <property type="molecule type" value="Genomic_DNA"/>
</dbReference>
<dbReference type="CDD" id="cd02513">
    <property type="entry name" value="CMP-NeuAc_Synthase"/>
    <property type="match status" value="1"/>
</dbReference>
<comment type="caution">
    <text evidence="1">The sequence shown here is derived from an EMBL/GenBank/DDBJ whole genome shotgun (WGS) entry which is preliminary data.</text>
</comment>
<dbReference type="InterPro" id="IPR029044">
    <property type="entry name" value="Nucleotide-diphossugar_trans"/>
</dbReference>
<dbReference type="GO" id="GO:0008781">
    <property type="term" value="F:N-acylneuraminate cytidylyltransferase activity"/>
    <property type="evidence" value="ECO:0007669"/>
    <property type="project" value="TreeGrafter"/>
</dbReference>
<dbReference type="OrthoDB" id="9805604at2"/>
<dbReference type="SUPFAM" id="SSF53448">
    <property type="entry name" value="Nucleotide-diphospho-sugar transferases"/>
    <property type="match status" value="1"/>
</dbReference>
<dbReference type="PANTHER" id="PTHR21485:SF6">
    <property type="entry name" value="N-ACYLNEURAMINATE CYTIDYLYLTRANSFERASE-RELATED"/>
    <property type="match status" value="1"/>
</dbReference>
<evidence type="ECO:0000313" key="1">
    <source>
        <dbReference type="EMBL" id="RXR17752.1"/>
    </source>
</evidence>
<sequence length="221" mass="25021">MNKTIVIIPARGGSKRLPEKNIKLLNGIPLVAHSILYAKANSEIIEEVYVSTNDEKIKEIALLYGAKIIDRPAELSGDLEPTASALKHVLQNINEVNNVILLQPTNPLRPANLLQEAFEVFLKNDCDSLFTVSRNHQKFGKIEANRFIPFNYKIGQRSQDLDPLYFENGLLYISKAKLILNKDTITSENAFPLIVDHPFVNVDIDTQEDFNYAEYLINIKK</sequence>
<dbReference type="InterPro" id="IPR003329">
    <property type="entry name" value="Cytidylyl_trans"/>
</dbReference>
<dbReference type="PANTHER" id="PTHR21485">
    <property type="entry name" value="HAD SUPERFAMILY MEMBERS CMAS AND KDSC"/>
    <property type="match status" value="1"/>
</dbReference>
<keyword evidence="2" id="KW-1185">Reference proteome</keyword>
<name>A0A4Q1K0T5_9FLAO</name>
<evidence type="ECO:0000313" key="2">
    <source>
        <dbReference type="Proteomes" id="UP000290283"/>
    </source>
</evidence>